<organism evidence="8 9">
    <name type="scientific">Eptatretus burgeri</name>
    <name type="common">Inshore hagfish</name>
    <dbReference type="NCBI Taxonomy" id="7764"/>
    <lineage>
        <taxon>Eukaryota</taxon>
        <taxon>Metazoa</taxon>
        <taxon>Chordata</taxon>
        <taxon>Craniata</taxon>
        <taxon>Vertebrata</taxon>
        <taxon>Cyclostomata</taxon>
        <taxon>Myxini</taxon>
        <taxon>Myxiniformes</taxon>
        <taxon>Myxinidae</taxon>
        <taxon>Eptatretinae</taxon>
        <taxon>Eptatretus</taxon>
    </lineage>
</organism>
<dbReference type="SUPFAM" id="SSF53300">
    <property type="entry name" value="vWA-like"/>
    <property type="match status" value="1"/>
</dbReference>
<feature type="compositionally biased region" description="Basic residues" evidence="5">
    <location>
        <begin position="512"/>
        <end position="522"/>
    </location>
</feature>
<dbReference type="Gene3D" id="2.60.120.200">
    <property type="match status" value="1"/>
</dbReference>
<dbReference type="InterPro" id="IPR002035">
    <property type="entry name" value="VWF_A"/>
</dbReference>
<reference evidence="8" key="2">
    <citation type="submission" date="2025-09" db="UniProtKB">
        <authorList>
            <consortium name="Ensembl"/>
        </authorList>
    </citation>
    <scope>IDENTIFICATION</scope>
</reference>
<keyword evidence="9" id="KW-1185">Reference proteome</keyword>
<protein>
    <recommendedName>
        <fullName evidence="7">VWFA domain-containing protein</fullName>
    </recommendedName>
</protein>
<accession>A0A8C4QF78</accession>
<dbReference type="PANTHER" id="PTHR24020:SF20">
    <property type="entry name" value="PH DOMAIN-CONTAINING PROTEIN"/>
    <property type="match status" value="1"/>
</dbReference>
<proteinExistence type="inferred from homology"/>
<keyword evidence="1" id="KW-0677">Repeat</keyword>
<evidence type="ECO:0000313" key="8">
    <source>
        <dbReference type="Ensembl" id="ENSEBUP00000014584.1"/>
    </source>
</evidence>
<dbReference type="PANTHER" id="PTHR24020">
    <property type="entry name" value="COLLAGEN ALPHA"/>
    <property type="match status" value="1"/>
</dbReference>
<dbReference type="Proteomes" id="UP000694388">
    <property type="component" value="Unplaced"/>
</dbReference>
<dbReference type="Gene3D" id="3.40.50.410">
    <property type="entry name" value="von Willebrand factor, type A domain"/>
    <property type="match status" value="1"/>
</dbReference>
<evidence type="ECO:0000256" key="5">
    <source>
        <dbReference type="SAM" id="MobiDB-lite"/>
    </source>
</evidence>
<dbReference type="InterPro" id="IPR013320">
    <property type="entry name" value="ConA-like_dom_sf"/>
</dbReference>
<evidence type="ECO:0000256" key="2">
    <source>
        <dbReference type="ARBA" id="ARBA00023119"/>
    </source>
</evidence>
<dbReference type="GeneTree" id="ENSGT00940000153769"/>
<reference evidence="8" key="1">
    <citation type="submission" date="2025-08" db="UniProtKB">
        <authorList>
            <consortium name="Ensembl"/>
        </authorList>
    </citation>
    <scope>IDENTIFICATION</scope>
</reference>
<feature type="signal peptide" evidence="6">
    <location>
        <begin position="1"/>
        <end position="25"/>
    </location>
</feature>
<feature type="chain" id="PRO_5034237843" description="VWFA domain-containing protein" evidence="6">
    <location>
        <begin position="26"/>
        <end position="560"/>
    </location>
</feature>
<keyword evidence="2" id="KW-0176">Collagen</keyword>
<evidence type="ECO:0000256" key="3">
    <source>
        <dbReference type="ARBA" id="ARBA00023278"/>
    </source>
</evidence>
<name>A0A8C4QF78_EPTBU</name>
<dbReference type="SMART" id="SM00210">
    <property type="entry name" value="TSPN"/>
    <property type="match status" value="1"/>
</dbReference>
<evidence type="ECO:0000259" key="7">
    <source>
        <dbReference type="PROSITE" id="PS50234"/>
    </source>
</evidence>
<dbReference type="SMART" id="SM00327">
    <property type="entry name" value="VWA"/>
    <property type="match status" value="1"/>
</dbReference>
<dbReference type="InterPro" id="IPR048287">
    <property type="entry name" value="TSPN-like_N"/>
</dbReference>
<dbReference type="InterPro" id="IPR036465">
    <property type="entry name" value="vWFA_dom_sf"/>
</dbReference>
<evidence type="ECO:0000313" key="9">
    <source>
        <dbReference type="Proteomes" id="UP000694388"/>
    </source>
</evidence>
<evidence type="ECO:0000256" key="6">
    <source>
        <dbReference type="SAM" id="SignalP"/>
    </source>
</evidence>
<dbReference type="SUPFAM" id="SSF49899">
    <property type="entry name" value="Concanavalin A-like lectins/glucanases"/>
    <property type="match status" value="1"/>
</dbReference>
<keyword evidence="6" id="KW-0732">Signal</keyword>
<feature type="domain" description="VWFA" evidence="7">
    <location>
        <begin position="35"/>
        <end position="206"/>
    </location>
</feature>
<dbReference type="Ensembl" id="ENSEBUT00000015160.1">
    <property type="protein sequence ID" value="ENSEBUP00000014584.1"/>
    <property type="gene ID" value="ENSEBUG00000009199.1"/>
</dbReference>
<evidence type="ECO:0000256" key="4">
    <source>
        <dbReference type="ARBA" id="ARBA00049648"/>
    </source>
</evidence>
<dbReference type="GO" id="GO:0005581">
    <property type="term" value="C:collagen trimer"/>
    <property type="evidence" value="ECO:0007669"/>
    <property type="project" value="UniProtKB-KW"/>
</dbReference>
<dbReference type="InterPro" id="IPR050525">
    <property type="entry name" value="ECM_Assembly_Org"/>
</dbReference>
<sequence length="560" mass="61402">MTAWFGACVLIYTAIIALHSGMATATAGCSGERHDILILLDGSSAMGQTGFTKARRWVLRLTGALTASHGETRVGLVTFGASPHLIFTPGQHVHQRGLHQAIRRTRFLGDGTARVGNALEFVARQEVWGPSNDTTGRVAIVVMASRSQDRVMDGAQVLHAAGVWVYAVGIGSVPTRQLLAVASEPHSDHVWRLKQIGQLPHLVRALQQSICYDAICQNLEVDEKNGPGKLLISGFDLMQHFWDEEAFKGPEGGFPVMGLPLAEQTRKVFPRGMPDEFTLVTVFRMSEHTRQNIWYLWQVLDRSGIPQVAVCLDGAKRMLAFEAAGVQGAEMLAISQHPAISLLFDGGWHRLEVTVTNFELSLQVDCKPAGSQPLSQRAKVDMDGVILLGILVKDRTAVHADFLKFALYCGSRNAGRERCCSVPGQCDGSLQSDQPIPNTQMDGQEVRTLPSKSSSLDLNFGPATISHPGVSQMKQKQKTSTHFFEGFELSGCAGSSCARKARTSNAPCRNQGRAKPRHRNGTSRRSWFARRSGADWSTGTFWNSWIARTTGIARERWSCW</sequence>
<comment type="similarity">
    <text evidence="4">Belongs to the fibril-associated collagens with interrupted helices (FACIT) family.</text>
</comment>
<dbReference type="PROSITE" id="PS50234">
    <property type="entry name" value="VWFA"/>
    <property type="match status" value="1"/>
</dbReference>
<dbReference type="AlphaFoldDB" id="A0A8C4QF78"/>
<keyword evidence="3" id="KW-0379">Hydroxylation</keyword>
<feature type="region of interest" description="Disordered" evidence="5">
    <location>
        <begin position="504"/>
        <end position="526"/>
    </location>
</feature>
<evidence type="ECO:0000256" key="1">
    <source>
        <dbReference type="ARBA" id="ARBA00022737"/>
    </source>
</evidence>
<dbReference type="Pfam" id="PF00092">
    <property type="entry name" value="VWA"/>
    <property type="match status" value="1"/>
</dbReference>